<feature type="signal peptide" evidence="1">
    <location>
        <begin position="1"/>
        <end position="19"/>
    </location>
</feature>
<dbReference type="RefSeq" id="WP_169662672.1">
    <property type="nucleotide sequence ID" value="NZ_CP076132.1"/>
</dbReference>
<accession>A0AAX1N0Q2</accession>
<evidence type="ECO:0000313" key="3">
    <source>
        <dbReference type="Proteomes" id="UP000678679"/>
    </source>
</evidence>
<name>A0AAX1N0Q2_9BACT</name>
<dbReference type="Proteomes" id="UP000678679">
    <property type="component" value="Chromosome 1"/>
</dbReference>
<dbReference type="EMBL" id="CP076132">
    <property type="protein sequence ID" value="QWG01120.1"/>
    <property type="molecule type" value="Genomic_DNA"/>
</dbReference>
<evidence type="ECO:0000313" key="2">
    <source>
        <dbReference type="EMBL" id="QWG01120.1"/>
    </source>
</evidence>
<keyword evidence="1" id="KW-0732">Signal</keyword>
<dbReference type="PANTHER" id="PTHR40050">
    <property type="entry name" value="INNER SPORE COAT PROTEIN H"/>
    <property type="match status" value="1"/>
</dbReference>
<dbReference type="InterPro" id="IPR014867">
    <property type="entry name" value="Spore_coat_CotH_CotH2/3/7"/>
</dbReference>
<evidence type="ECO:0000256" key="1">
    <source>
        <dbReference type="SAM" id="SignalP"/>
    </source>
</evidence>
<keyword evidence="3" id="KW-1185">Reference proteome</keyword>
<sequence>MKTSTLTILLTICYLNCFAQCKTNQAIEFFNYNTVNNLYLEIDSTDYNQFVSMSLKPNQLVFGQLKVENQGKKESYCGISFHINDQVEDSNYKKSIKINFGQHTDQLKGIYLEAINNDPTLSRKKLMNKLLVDLDIPTPRMSHTNLYINNQFIGLYLLTEPIDERFLHHQFDTNDGVLYNAHFGADLMNDPNSYLDDKVYHLYSGHDFHNNSLHSFLDSINLLHHTEFKAYIEKHFDTETFIKTLAVEILCGHWNNYAYNKNNFSLYQHPKTKKWTYIPKGYNNTFGINYVSNRIDWAVRDVNHWLDPYEARLLVSKILEDPDYRNQFNIFIHQYIKTTFNTKVLSPYLNHQKEILLPYVENDYLYCMEYGWTETDFILSFEHQTNNHIDHGLKEFIDVRSRSALKQVILPTENDLSSHWIKTIQYLPEPDKNVVWMTMNDMNYKRCMVTVVNDKGKTVKRFIYSPAASIKVEYDKFSKGTYFLNTEIENIKGSWVNLPNVLVTN</sequence>
<feature type="chain" id="PRO_5043813477" evidence="1">
    <location>
        <begin position="20"/>
        <end position="505"/>
    </location>
</feature>
<reference evidence="2 3" key="1">
    <citation type="submission" date="2021-05" db="EMBL/GenBank/DDBJ databases">
        <title>Comparative genomic studies on the polysaccharide-degrading batcterial strains of the Flammeovirga genus.</title>
        <authorList>
            <person name="Zewei F."/>
            <person name="Zheng Z."/>
            <person name="Yu L."/>
            <person name="Ruyue G."/>
            <person name="Yanhong M."/>
            <person name="Yuanyuan C."/>
            <person name="Jingyan G."/>
            <person name="Wenjun H."/>
        </authorList>
    </citation>
    <scope>NUCLEOTIDE SEQUENCE [LARGE SCALE GENOMIC DNA]</scope>
    <source>
        <strain evidence="2 3">NBRC:100898</strain>
    </source>
</reference>
<organism evidence="2 3">
    <name type="scientific">Flammeovirga yaeyamensis</name>
    <dbReference type="NCBI Taxonomy" id="367791"/>
    <lineage>
        <taxon>Bacteria</taxon>
        <taxon>Pseudomonadati</taxon>
        <taxon>Bacteroidota</taxon>
        <taxon>Cytophagia</taxon>
        <taxon>Cytophagales</taxon>
        <taxon>Flammeovirgaceae</taxon>
        <taxon>Flammeovirga</taxon>
    </lineage>
</organism>
<dbReference type="Pfam" id="PF08757">
    <property type="entry name" value="CotH"/>
    <property type="match status" value="1"/>
</dbReference>
<dbReference type="PANTHER" id="PTHR40050:SF1">
    <property type="entry name" value="INNER SPORE COAT PROTEIN H"/>
    <property type="match status" value="1"/>
</dbReference>
<dbReference type="KEGG" id="fya:KMW28_15860"/>
<keyword evidence="2" id="KW-0418">Kinase</keyword>
<gene>
    <name evidence="2" type="ORF">KMW28_15860</name>
</gene>
<proteinExistence type="predicted"/>
<dbReference type="GO" id="GO:0016301">
    <property type="term" value="F:kinase activity"/>
    <property type="evidence" value="ECO:0007669"/>
    <property type="project" value="UniProtKB-KW"/>
</dbReference>
<keyword evidence="2" id="KW-0808">Transferase</keyword>
<dbReference type="AlphaFoldDB" id="A0AAX1N0Q2"/>
<protein>
    <submittedName>
        <fullName evidence="2">CotH kinase family protein</fullName>
    </submittedName>
</protein>